<feature type="signal peptide" evidence="4">
    <location>
        <begin position="1"/>
        <end position="25"/>
    </location>
</feature>
<dbReference type="GO" id="GO:0055085">
    <property type="term" value="P:transmembrane transport"/>
    <property type="evidence" value="ECO:0007669"/>
    <property type="project" value="InterPro"/>
</dbReference>
<dbReference type="PANTHER" id="PTHR43649">
    <property type="entry name" value="ARABINOSE-BINDING PROTEIN-RELATED"/>
    <property type="match status" value="1"/>
</dbReference>
<accession>A0A4V2LXI8</accession>
<dbReference type="Gene3D" id="3.40.190.10">
    <property type="entry name" value="Periplasmic binding protein-like II"/>
    <property type="match status" value="3"/>
</dbReference>
<keyword evidence="6" id="KW-1185">Reference proteome</keyword>
<feature type="chain" id="PRO_5020931191" evidence="4">
    <location>
        <begin position="26"/>
        <end position="443"/>
    </location>
</feature>
<evidence type="ECO:0000256" key="2">
    <source>
        <dbReference type="ARBA" id="ARBA00022448"/>
    </source>
</evidence>
<dbReference type="PANTHER" id="PTHR43649:SF14">
    <property type="entry name" value="BLR3389 PROTEIN"/>
    <property type="match status" value="1"/>
</dbReference>
<comment type="caution">
    <text evidence="5">The sequence shown here is derived from an EMBL/GenBank/DDBJ whole genome shotgun (WGS) entry which is preliminary data.</text>
</comment>
<dbReference type="AlphaFoldDB" id="A0A4V2LXI8"/>
<evidence type="ECO:0000256" key="3">
    <source>
        <dbReference type="ARBA" id="ARBA00022729"/>
    </source>
</evidence>
<dbReference type="InterPro" id="IPR050490">
    <property type="entry name" value="Bact_solute-bd_prot1"/>
</dbReference>
<keyword evidence="3 4" id="KW-0732">Signal</keyword>
<dbReference type="Proteomes" id="UP000292274">
    <property type="component" value="Unassembled WGS sequence"/>
</dbReference>
<dbReference type="PROSITE" id="PS51257">
    <property type="entry name" value="PROKAR_LIPOPROTEIN"/>
    <property type="match status" value="1"/>
</dbReference>
<dbReference type="PROSITE" id="PS01037">
    <property type="entry name" value="SBP_BACTERIAL_1"/>
    <property type="match status" value="1"/>
</dbReference>
<name>A0A4V2LXI8_9ACTN</name>
<dbReference type="EMBL" id="SJJR01000001">
    <property type="protein sequence ID" value="TCC00546.1"/>
    <property type="molecule type" value="Genomic_DNA"/>
</dbReference>
<evidence type="ECO:0000256" key="1">
    <source>
        <dbReference type="ARBA" id="ARBA00008520"/>
    </source>
</evidence>
<dbReference type="InterPro" id="IPR006061">
    <property type="entry name" value="SBP_1_CS"/>
</dbReference>
<protein>
    <submittedName>
        <fullName evidence="5">Sugar ABC transporter substrate-binding protein</fullName>
    </submittedName>
</protein>
<sequence length="443" mass="46376">MRRTLTKIVTAATVAALALTGCASSDDPADTPNGPVSAADIQAALDAGGEIAVWAWEPTITEVVAGFQRKYPKVKVKLVNAGSGNDQYTALQNAIAAGSGVPDVAQVEYYALPQFALAKSVTDLRAYGAGGLGGTFTPGPWASVNTGGGVYGLPMDSGPMALFYNKEVFDKHDIEVPATWADFVAAARKLRQADPKAYLINDAGDAGFATSMIWQAGGRPFQVDGTSVKVDFTDAGTTQFANLWQQLITEKLVAPVAPWSDEWFQGLSNGTIASLVIGAWMPANLTSGASAAAGKWRVAPLPQWQAGGTASAENGGSSLAIPEKADNKALAYGFINYANAGDGVAIRLKGGAFPATTAELNSPEFLATEFSYFGGQKANEVFAESAKNVVSGWSYLPFQVYANSVFNDTVGQAYVSSTSLQDGLNAWREAAAKYGTEQGFTLR</sequence>
<evidence type="ECO:0000313" key="5">
    <source>
        <dbReference type="EMBL" id="TCC00546.1"/>
    </source>
</evidence>
<dbReference type="SUPFAM" id="SSF53850">
    <property type="entry name" value="Periplasmic binding protein-like II"/>
    <property type="match status" value="1"/>
</dbReference>
<organism evidence="5 6">
    <name type="scientific">Micromonospora zingiberis</name>
    <dbReference type="NCBI Taxonomy" id="2053011"/>
    <lineage>
        <taxon>Bacteria</taxon>
        <taxon>Bacillati</taxon>
        <taxon>Actinomycetota</taxon>
        <taxon>Actinomycetes</taxon>
        <taxon>Micromonosporales</taxon>
        <taxon>Micromonosporaceae</taxon>
        <taxon>Micromonospora</taxon>
    </lineage>
</organism>
<evidence type="ECO:0000313" key="6">
    <source>
        <dbReference type="Proteomes" id="UP000292274"/>
    </source>
</evidence>
<dbReference type="InterPro" id="IPR006059">
    <property type="entry name" value="SBP"/>
</dbReference>
<reference evidence="5 6" key="1">
    <citation type="submission" date="2019-02" db="EMBL/GenBank/DDBJ databases">
        <title>Jishengella sp. nov., isolated from a root of Zingiber montanum.</title>
        <authorList>
            <person name="Kuncharoen N."/>
            <person name="Kudo T."/>
            <person name="Masahiro Y."/>
            <person name="Ohkuma M."/>
            <person name="Tanasupawat S."/>
        </authorList>
    </citation>
    <scope>NUCLEOTIDE SEQUENCE [LARGE SCALE GENOMIC DNA]</scope>
    <source>
        <strain evidence="5 6">PLAI 1-1</strain>
    </source>
</reference>
<evidence type="ECO:0000256" key="4">
    <source>
        <dbReference type="SAM" id="SignalP"/>
    </source>
</evidence>
<dbReference type="CDD" id="cd13585">
    <property type="entry name" value="PBP2_TMBP_like"/>
    <property type="match status" value="1"/>
</dbReference>
<keyword evidence="2" id="KW-0813">Transport</keyword>
<dbReference type="Pfam" id="PF01547">
    <property type="entry name" value="SBP_bac_1"/>
    <property type="match status" value="1"/>
</dbReference>
<dbReference type="OrthoDB" id="2515046at2"/>
<gene>
    <name evidence="5" type="ORF">E0H26_02365</name>
</gene>
<comment type="similarity">
    <text evidence="1">Belongs to the bacterial solute-binding protein 1 family.</text>
</comment>
<proteinExistence type="inferred from homology"/>
<dbReference type="RefSeq" id="WP_131300230.1">
    <property type="nucleotide sequence ID" value="NZ_SJJR01000001.1"/>
</dbReference>